<feature type="domain" description="HAMP" evidence="9">
    <location>
        <begin position="207"/>
        <end position="260"/>
    </location>
</feature>
<evidence type="ECO:0000256" key="1">
    <source>
        <dbReference type="ARBA" id="ARBA00004236"/>
    </source>
</evidence>
<accession>A0A090IQ85</accession>
<dbReference type="SUPFAM" id="SSF58104">
    <property type="entry name" value="Methyl-accepting chemotaxis protein (MCP) signaling domain"/>
    <property type="match status" value="1"/>
</dbReference>
<dbReference type="CDD" id="cd11386">
    <property type="entry name" value="MCP_signal"/>
    <property type="match status" value="1"/>
</dbReference>
<dbReference type="PANTHER" id="PTHR32089">
    <property type="entry name" value="METHYL-ACCEPTING CHEMOTAXIS PROTEIN MCPB"/>
    <property type="match status" value="1"/>
</dbReference>
<evidence type="ECO:0000256" key="4">
    <source>
        <dbReference type="ARBA" id="ARBA00023224"/>
    </source>
</evidence>
<dbReference type="PRINTS" id="PR00260">
    <property type="entry name" value="CHEMTRNSDUCR"/>
</dbReference>
<proteinExistence type="inferred from homology"/>
<organism evidence="10 11">
    <name type="scientific">Caldibacillus thermoamylovorans</name>
    <dbReference type="NCBI Taxonomy" id="35841"/>
    <lineage>
        <taxon>Bacteria</taxon>
        <taxon>Bacillati</taxon>
        <taxon>Bacillota</taxon>
        <taxon>Bacilli</taxon>
        <taxon>Bacillales</taxon>
        <taxon>Bacillaceae</taxon>
        <taxon>Caldibacillus</taxon>
    </lineage>
</organism>
<sequence>MKHFFNFKTINKKIIVGFTVVILISSLLVVYNLFSFYATNKKTEDIVDQQLQFVIANDQLAYNVSERLALVRGYILYGDNDYRKKFNQYTGESKNIQEQILKIDKSKEVKDLFAKQENWERVIVQDVYTELSKGNEEQALKTLSEKVEPLSDELVTAYSTQSEKRQKEINDMGDQIIHSGQTSMMISVIISIIVIISSIIVAFFTGKSISKPIKLVEERMNLIASGNLSGKPLETQLLDETGHLIQSTNRMNLQMRELISKIKSVSDTVTSQSEELTQSANEVKAGAEQTAVTMQNLAANAETQANRAERLSSIMKSFHEKVEAANDNGVRVEQTSKHILEMSSEGGRLMSSSTAQMEKIDSIVKQTVEKVQGLDTESQKISKLVSVIKEIADQTNLLALNAAIEAARAGEHGKGFAVVADEVRKLAEQVSFSVKDITGIVANIQNEVSEVTDVLEEGYTEVEQGTSQIKMTEERFKQINLAITEMANHIKQISMNLAEIANNSEEMSVSVHEIAATAQEAAAGIEQTSASSQQTSSSMEIITESSNLLAKLADEMNKLIGTFKL</sequence>
<dbReference type="RefSeq" id="WP_034767483.1">
    <property type="nucleotide sequence ID" value="NZ_CCRF01000011.1"/>
</dbReference>
<dbReference type="CDD" id="cd06225">
    <property type="entry name" value="HAMP"/>
    <property type="match status" value="1"/>
</dbReference>
<dbReference type="InterPro" id="IPR003660">
    <property type="entry name" value="HAMP_dom"/>
</dbReference>
<keyword evidence="7" id="KW-1133">Transmembrane helix</keyword>
<dbReference type="EMBL" id="CCRF01000011">
    <property type="protein sequence ID" value="CEE00226.1"/>
    <property type="molecule type" value="Genomic_DNA"/>
</dbReference>
<dbReference type="PROSITE" id="PS50885">
    <property type="entry name" value="HAMP"/>
    <property type="match status" value="1"/>
</dbReference>
<keyword evidence="2" id="KW-1003">Cell membrane</keyword>
<keyword evidence="11" id="KW-1185">Reference proteome</keyword>
<dbReference type="PROSITE" id="PS50111">
    <property type="entry name" value="CHEMOTAXIS_TRANSDUC_2"/>
    <property type="match status" value="1"/>
</dbReference>
<name>A0A090IQ85_9BACI</name>
<evidence type="ECO:0000256" key="5">
    <source>
        <dbReference type="ARBA" id="ARBA00029447"/>
    </source>
</evidence>
<dbReference type="GO" id="GO:0004888">
    <property type="term" value="F:transmembrane signaling receptor activity"/>
    <property type="evidence" value="ECO:0007669"/>
    <property type="project" value="InterPro"/>
</dbReference>
<evidence type="ECO:0000256" key="3">
    <source>
        <dbReference type="ARBA" id="ARBA00023136"/>
    </source>
</evidence>
<reference evidence="10 11" key="1">
    <citation type="submission" date="2014-07" db="EMBL/GenBank/DDBJ databases">
        <authorList>
            <person name="Wibberg Daniel"/>
        </authorList>
    </citation>
    <scope>NUCLEOTIDE SEQUENCE [LARGE SCALE GENOMIC DNA]</scope>
</reference>
<comment type="subcellular location">
    <subcellularLocation>
        <location evidence="1">Cell membrane</location>
    </subcellularLocation>
</comment>
<dbReference type="GeneID" id="92959532"/>
<evidence type="ECO:0000256" key="6">
    <source>
        <dbReference type="PROSITE-ProRule" id="PRU00284"/>
    </source>
</evidence>
<evidence type="ECO:0000259" key="9">
    <source>
        <dbReference type="PROSITE" id="PS50885"/>
    </source>
</evidence>
<comment type="similarity">
    <text evidence="5">Belongs to the methyl-accepting chemotaxis (MCP) protein family.</text>
</comment>
<dbReference type="SMART" id="SM00283">
    <property type="entry name" value="MA"/>
    <property type="match status" value="1"/>
</dbReference>
<dbReference type="Proteomes" id="UP000040576">
    <property type="component" value="Unassembled WGS sequence"/>
</dbReference>
<feature type="domain" description="Methyl-accepting transducer" evidence="8">
    <location>
        <begin position="279"/>
        <end position="515"/>
    </location>
</feature>
<dbReference type="GO" id="GO:0006935">
    <property type="term" value="P:chemotaxis"/>
    <property type="evidence" value="ECO:0007669"/>
    <property type="project" value="InterPro"/>
</dbReference>
<feature type="transmembrane region" description="Helical" evidence="7">
    <location>
        <begin position="14"/>
        <end position="34"/>
    </location>
</feature>
<evidence type="ECO:0000259" key="8">
    <source>
        <dbReference type="PROSITE" id="PS50111"/>
    </source>
</evidence>
<dbReference type="PANTHER" id="PTHR32089:SF112">
    <property type="entry name" value="LYSOZYME-LIKE PROTEIN-RELATED"/>
    <property type="match status" value="1"/>
</dbReference>
<dbReference type="GO" id="GO:0007165">
    <property type="term" value="P:signal transduction"/>
    <property type="evidence" value="ECO:0007669"/>
    <property type="project" value="UniProtKB-KW"/>
</dbReference>
<keyword evidence="3 7" id="KW-0472">Membrane</keyword>
<evidence type="ECO:0000256" key="2">
    <source>
        <dbReference type="ARBA" id="ARBA00022475"/>
    </source>
</evidence>
<evidence type="ECO:0000313" key="10">
    <source>
        <dbReference type="EMBL" id="CEE00226.1"/>
    </source>
</evidence>
<keyword evidence="4 6" id="KW-0807">Transducer</keyword>
<feature type="transmembrane region" description="Helical" evidence="7">
    <location>
        <begin position="184"/>
        <end position="204"/>
    </location>
</feature>
<dbReference type="Pfam" id="PF00015">
    <property type="entry name" value="MCPsignal"/>
    <property type="match status" value="1"/>
</dbReference>
<evidence type="ECO:0000256" key="7">
    <source>
        <dbReference type="SAM" id="Phobius"/>
    </source>
</evidence>
<dbReference type="InterPro" id="IPR004090">
    <property type="entry name" value="Chemotax_Me-accpt_rcpt"/>
</dbReference>
<gene>
    <name evidence="10" type="ORF">BT1A1_0365</name>
</gene>
<dbReference type="InterPro" id="IPR004089">
    <property type="entry name" value="MCPsignal_dom"/>
</dbReference>
<protein>
    <submittedName>
        <fullName evidence="10">Methyl-accepting chemotaxis protein</fullName>
    </submittedName>
</protein>
<dbReference type="GO" id="GO:0005886">
    <property type="term" value="C:plasma membrane"/>
    <property type="evidence" value="ECO:0007669"/>
    <property type="project" value="UniProtKB-SubCell"/>
</dbReference>
<evidence type="ECO:0000313" key="11">
    <source>
        <dbReference type="Proteomes" id="UP000040576"/>
    </source>
</evidence>
<dbReference type="AlphaFoldDB" id="A0A090IQ85"/>
<dbReference type="Gene3D" id="1.10.287.950">
    <property type="entry name" value="Methyl-accepting chemotaxis protein"/>
    <property type="match status" value="1"/>
</dbReference>
<keyword evidence="7" id="KW-0812">Transmembrane</keyword>